<dbReference type="RefSeq" id="WP_013720611.1">
    <property type="nucleotide sequence ID" value="NZ_DAITXA010000107.1"/>
</dbReference>
<sequence length="266" mass="29038">MKGVVIVALVLAIALAGCGTVLANPPLVPPVQYEQFCESQKVSGSGIIDVSTSIIDKKIALEYYNTMAGDGDLELDSEHAYSQNAEKLKRNVSSVNGGNASAFNLFETTKMTYQGATPLTGGKYINSKAFYGGIGADVQEMFSVNEMEKDETSFFVSTTPYQPKDNVSPEDLIKKLKAAGRNTSEVEALMTSASGIYDPAHLIGLETKNSFNGTWGTDATWHRIFYKDIKAHEMFTGTFEAEKLIKFHENPVPERDRHPPCDGIDC</sequence>
<gene>
    <name evidence="1" type="ORF">GX426_04470</name>
</gene>
<protein>
    <recommendedName>
        <fullName evidence="3">Lipoprotein</fullName>
    </recommendedName>
</protein>
<dbReference type="GeneID" id="10462563"/>
<proteinExistence type="predicted"/>
<name>A0A7K4AH95_METSH</name>
<evidence type="ECO:0008006" key="3">
    <source>
        <dbReference type="Google" id="ProtNLM"/>
    </source>
</evidence>
<organism evidence="1 2">
    <name type="scientific">Methanothrix soehngenii</name>
    <name type="common">Methanosaeta concilii</name>
    <dbReference type="NCBI Taxonomy" id="2223"/>
    <lineage>
        <taxon>Archaea</taxon>
        <taxon>Methanobacteriati</taxon>
        <taxon>Methanobacteriota</taxon>
        <taxon>Stenosarchaea group</taxon>
        <taxon>Methanomicrobia</taxon>
        <taxon>Methanotrichales</taxon>
        <taxon>Methanotrichaceae</taxon>
        <taxon>Methanothrix</taxon>
    </lineage>
</organism>
<dbReference type="EMBL" id="JAAYUN010000079">
    <property type="protein sequence ID" value="NLJ22346.1"/>
    <property type="molecule type" value="Genomic_DNA"/>
</dbReference>
<dbReference type="OMA" id="KFHEAPF"/>
<comment type="caution">
    <text evidence="1">The sequence shown here is derived from an EMBL/GenBank/DDBJ whole genome shotgun (WGS) entry which is preliminary data.</text>
</comment>
<reference evidence="1 2" key="1">
    <citation type="journal article" date="2020" name="Biotechnol. Biofuels">
        <title>New insights from the biogas microbiome by comprehensive genome-resolved metagenomics of nearly 1600 species originating from multiple anaerobic digesters.</title>
        <authorList>
            <person name="Campanaro S."/>
            <person name="Treu L."/>
            <person name="Rodriguez-R L.M."/>
            <person name="Kovalovszki A."/>
            <person name="Ziels R.M."/>
            <person name="Maus I."/>
            <person name="Zhu X."/>
            <person name="Kougias P.G."/>
            <person name="Basile A."/>
            <person name="Luo G."/>
            <person name="Schluter A."/>
            <person name="Konstantinidis K.T."/>
            <person name="Angelidaki I."/>
        </authorList>
    </citation>
    <scope>NUCLEOTIDE SEQUENCE [LARGE SCALE GENOMIC DNA]</scope>
    <source>
        <strain evidence="1">AS27yjCOA_157</strain>
    </source>
</reference>
<dbReference type="Proteomes" id="UP000544742">
    <property type="component" value="Unassembled WGS sequence"/>
</dbReference>
<evidence type="ECO:0000313" key="2">
    <source>
        <dbReference type="Proteomes" id="UP000544742"/>
    </source>
</evidence>
<dbReference type="PROSITE" id="PS51257">
    <property type="entry name" value="PROKAR_LIPOPROTEIN"/>
    <property type="match status" value="1"/>
</dbReference>
<dbReference type="AlphaFoldDB" id="A0A7K4AH95"/>
<accession>A0A7K4AH95</accession>
<evidence type="ECO:0000313" key="1">
    <source>
        <dbReference type="EMBL" id="NLJ22346.1"/>
    </source>
</evidence>